<proteinExistence type="predicted"/>
<feature type="compositionally biased region" description="Polar residues" evidence="1">
    <location>
        <begin position="173"/>
        <end position="182"/>
    </location>
</feature>
<evidence type="ECO:0000313" key="2">
    <source>
        <dbReference type="EMBL" id="GET92366.1"/>
    </source>
</evidence>
<dbReference type="AlphaFoldDB" id="A0A640KRX1"/>
<evidence type="ECO:0000256" key="1">
    <source>
        <dbReference type="SAM" id="MobiDB-lite"/>
    </source>
</evidence>
<organism evidence="2 3">
    <name type="scientific">Leishmania tarentolae</name>
    <name type="common">Sauroleishmania tarentolae</name>
    <dbReference type="NCBI Taxonomy" id="5689"/>
    <lineage>
        <taxon>Eukaryota</taxon>
        <taxon>Discoba</taxon>
        <taxon>Euglenozoa</taxon>
        <taxon>Kinetoplastea</taxon>
        <taxon>Metakinetoplastina</taxon>
        <taxon>Trypanosomatida</taxon>
        <taxon>Trypanosomatidae</taxon>
        <taxon>Leishmaniinae</taxon>
        <taxon>Leishmania</taxon>
        <taxon>lizard Leishmania</taxon>
    </lineage>
</organism>
<protein>
    <submittedName>
        <fullName evidence="2">Uncharacterized protein</fullName>
    </submittedName>
</protein>
<gene>
    <name evidence="2" type="ORF">LtaPh_3429000</name>
</gene>
<feature type="region of interest" description="Disordered" evidence="1">
    <location>
        <begin position="155"/>
        <end position="251"/>
    </location>
</feature>
<dbReference type="EMBL" id="BLBS01000054">
    <property type="protein sequence ID" value="GET92366.1"/>
    <property type="molecule type" value="Genomic_DNA"/>
</dbReference>
<dbReference type="OrthoDB" id="273542at2759"/>
<evidence type="ECO:0000313" key="3">
    <source>
        <dbReference type="Proteomes" id="UP000419144"/>
    </source>
</evidence>
<feature type="region of interest" description="Disordered" evidence="1">
    <location>
        <begin position="300"/>
        <end position="347"/>
    </location>
</feature>
<feature type="compositionally biased region" description="Basic and acidic residues" evidence="1">
    <location>
        <begin position="156"/>
        <end position="166"/>
    </location>
</feature>
<dbReference type="VEuPathDB" id="TriTrypDB:LtaPh_3429000"/>
<feature type="compositionally biased region" description="Polar residues" evidence="1">
    <location>
        <begin position="327"/>
        <end position="347"/>
    </location>
</feature>
<dbReference type="Proteomes" id="UP000419144">
    <property type="component" value="Unassembled WGS sequence"/>
</dbReference>
<sequence>MYQHVSQSGSPSVQSHRVPRVNLDTLEELQDAWSKRYETLRYPPPPPLLNSPRSLRACELANVSSPSTLQKLSLKQHLFRVLGNPQALSSLPDSATAEYQALMQSALRSFSEAAVGLGTSQEKLAAFIAFMNQEKLRVPHLASLRELRRQLVAKDSIAERRPHQDPPNDNVLKLSSNASSDYQDADGQNAPRSDRRRASVLCSSKAERSLLPSPASSVTRLPDEETTGVQKVRAPSSRYAPLESASAGQARAATGNYDDDVCGSGALSFAPTPSPSGKLPYKPRDVSLLNSSYFGNRTIRADKSNPCGAPLPTSSPGTPSPSWPVTMTATGLSKQRPHSQQPRSALDTSFGTVIDVNSEFSVVEAEEAAELRSAPKQDTSIVSINSSQLELLYTAESEASSGHTATAQPSSAAMLAMARGGVRDGSVSKHTVTLFHESNRKRGDKTAAEIAAELPVASSKASFAEGKLTPFSYPLARRGPCGYTNHGNFLSLLVPNEFARAVSPPKEITAASTTSCVAAAATSPSENDKDVTLKQKEVLTSKTATPIEYTDSTGQAVASAPSQLPSPPVLTQAEESDGFLYYCANPSYSIIKSYAGSRQPLAVSVKL</sequence>
<keyword evidence="3" id="KW-1185">Reference proteome</keyword>
<name>A0A640KRX1_LEITA</name>
<accession>A0A640KRX1</accession>
<comment type="caution">
    <text evidence="2">The sequence shown here is derived from an EMBL/GenBank/DDBJ whole genome shotgun (WGS) entry which is preliminary data.</text>
</comment>
<reference evidence="2" key="1">
    <citation type="submission" date="2019-11" db="EMBL/GenBank/DDBJ databases">
        <title>Leishmania tarentolae CDS.</title>
        <authorList>
            <person name="Goto Y."/>
            <person name="Yamagishi J."/>
        </authorList>
    </citation>
    <scope>NUCLEOTIDE SEQUENCE [LARGE SCALE GENOMIC DNA]</scope>
    <source>
        <strain evidence="2">Parrot Tar II</strain>
    </source>
</reference>